<keyword evidence="1" id="KW-1133">Transmembrane helix</keyword>
<keyword evidence="1" id="KW-0472">Membrane</keyword>
<sequence>MASSKAHHATGWAAGCIAAAIVAHAGAGGPWHLGTLFALCMGVCGGTAPDWMEVAWWTRKKRLWIAHRSLTHWGLGWLAALYWSYHALGSNVYAVPAFGFACGGLMHLLADWPNPLGVPWIATRHSLNLWNSGRCDLIIVAGAWVAAFVIADHAWFDGVHTLYAINYVKSLPLHAWLMRAGLPVLS</sequence>
<evidence type="ECO:0000313" key="3">
    <source>
        <dbReference type="Proteomes" id="UP000622890"/>
    </source>
</evidence>
<name>A0A934SXW5_9BURK</name>
<dbReference type="RefSeq" id="WP_200596201.1">
    <property type="nucleotide sequence ID" value="NZ_JAEPBG010000014.1"/>
</dbReference>
<dbReference type="PROSITE" id="PS51257">
    <property type="entry name" value="PROKAR_LIPOPROTEIN"/>
    <property type="match status" value="1"/>
</dbReference>
<organism evidence="2 3">
    <name type="scientific">Noviherbaspirillum pedocola</name>
    <dbReference type="NCBI Taxonomy" id="2801341"/>
    <lineage>
        <taxon>Bacteria</taxon>
        <taxon>Pseudomonadati</taxon>
        <taxon>Pseudomonadota</taxon>
        <taxon>Betaproteobacteria</taxon>
        <taxon>Burkholderiales</taxon>
        <taxon>Oxalobacteraceae</taxon>
        <taxon>Noviherbaspirillum</taxon>
    </lineage>
</organism>
<dbReference type="Proteomes" id="UP000622890">
    <property type="component" value="Unassembled WGS sequence"/>
</dbReference>
<reference evidence="2" key="1">
    <citation type="submission" date="2021-01" db="EMBL/GenBank/DDBJ databases">
        <title>Genome sequence of strain Noviherbaspirillum sp. DKR-6.</title>
        <authorList>
            <person name="Chaudhary D.K."/>
        </authorList>
    </citation>
    <scope>NUCLEOTIDE SEQUENCE</scope>
    <source>
        <strain evidence="2">DKR-6</strain>
    </source>
</reference>
<evidence type="ECO:0000313" key="2">
    <source>
        <dbReference type="EMBL" id="MBK4737689.1"/>
    </source>
</evidence>
<gene>
    <name evidence="2" type="ORF">JJB74_23965</name>
</gene>
<dbReference type="AlphaFoldDB" id="A0A934SXW5"/>
<feature type="transmembrane region" description="Helical" evidence="1">
    <location>
        <begin position="35"/>
        <end position="58"/>
    </location>
</feature>
<feature type="transmembrane region" description="Helical" evidence="1">
    <location>
        <begin position="135"/>
        <end position="156"/>
    </location>
</feature>
<dbReference type="InterPro" id="IPR007404">
    <property type="entry name" value="YdjM-like"/>
</dbReference>
<proteinExistence type="predicted"/>
<keyword evidence="3" id="KW-1185">Reference proteome</keyword>
<comment type="caution">
    <text evidence="2">The sequence shown here is derived from an EMBL/GenBank/DDBJ whole genome shotgun (WGS) entry which is preliminary data.</text>
</comment>
<accession>A0A934SXW5</accession>
<evidence type="ECO:0000256" key="1">
    <source>
        <dbReference type="SAM" id="Phobius"/>
    </source>
</evidence>
<feature type="transmembrane region" description="Helical" evidence="1">
    <location>
        <begin position="94"/>
        <end position="114"/>
    </location>
</feature>
<keyword evidence="1" id="KW-0812">Transmembrane</keyword>
<dbReference type="Pfam" id="PF04307">
    <property type="entry name" value="YdjM"/>
    <property type="match status" value="1"/>
</dbReference>
<protein>
    <submittedName>
        <fullName evidence="2">Metal-dependent hydrolase</fullName>
    </submittedName>
</protein>
<dbReference type="EMBL" id="JAEPBG010000014">
    <property type="protein sequence ID" value="MBK4737689.1"/>
    <property type="molecule type" value="Genomic_DNA"/>
</dbReference>
<keyword evidence="2" id="KW-0378">Hydrolase</keyword>
<dbReference type="GO" id="GO:0016787">
    <property type="term" value="F:hydrolase activity"/>
    <property type="evidence" value="ECO:0007669"/>
    <property type="project" value="UniProtKB-KW"/>
</dbReference>